<gene>
    <name evidence="2" type="ORF">NNJEOMEG_01616</name>
</gene>
<keyword evidence="1" id="KW-0472">Membrane</keyword>
<accession>A0A6V8LM81</accession>
<evidence type="ECO:0000313" key="3">
    <source>
        <dbReference type="Proteomes" id="UP000494245"/>
    </source>
</evidence>
<keyword evidence="1" id="KW-0812">Transmembrane</keyword>
<comment type="caution">
    <text evidence="2">The sequence shown here is derived from an EMBL/GenBank/DDBJ whole genome shotgun (WGS) entry which is preliminary data.</text>
</comment>
<proteinExistence type="predicted"/>
<organism evidence="2 3">
    <name type="scientific">Fundidesulfovibrio magnetotacticus</name>
    <dbReference type="NCBI Taxonomy" id="2730080"/>
    <lineage>
        <taxon>Bacteria</taxon>
        <taxon>Pseudomonadati</taxon>
        <taxon>Thermodesulfobacteriota</taxon>
        <taxon>Desulfovibrionia</taxon>
        <taxon>Desulfovibrionales</taxon>
        <taxon>Desulfovibrionaceae</taxon>
        <taxon>Fundidesulfovibrio</taxon>
    </lineage>
</organism>
<reference evidence="2 3" key="2">
    <citation type="submission" date="2020-05" db="EMBL/GenBank/DDBJ databases">
        <title>Draft genome sequence of Desulfovibrio sp. strainFSS-1.</title>
        <authorList>
            <person name="Shimoshige H."/>
            <person name="Kobayashi H."/>
            <person name="Maekawa T."/>
        </authorList>
    </citation>
    <scope>NUCLEOTIDE SEQUENCE [LARGE SCALE GENOMIC DNA]</scope>
    <source>
        <strain evidence="2 3">SIID29052-01</strain>
    </source>
</reference>
<feature type="transmembrane region" description="Helical" evidence="1">
    <location>
        <begin position="61"/>
        <end position="80"/>
    </location>
</feature>
<keyword evidence="3" id="KW-1185">Reference proteome</keyword>
<name>A0A6V8LM81_9BACT</name>
<evidence type="ECO:0000256" key="1">
    <source>
        <dbReference type="SAM" id="Phobius"/>
    </source>
</evidence>
<dbReference type="AlphaFoldDB" id="A0A6V8LM81"/>
<keyword evidence="1" id="KW-1133">Transmembrane helix</keyword>
<dbReference type="EMBL" id="BLTE01000006">
    <property type="protein sequence ID" value="GFK93782.1"/>
    <property type="molecule type" value="Genomic_DNA"/>
</dbReference>
<protein>
    <submittedName>
        <fullName evidence="2">Uncharacterized protein</fullName>
    </submittedName>
</protein>
<sequence>MRPDLKKQLLNAMLAILAGVVLLAAPEIVEGTLKAGYANGDEYAHSTAGRFIAAIKHPAELLAYLLVGFPFLSFFVRAVFKEVWEYFLMEPTEKMFSDVSQHLKNVSDSINGYTSKQLPYEALEQQFTENAYGVHSYMEKQSLYHYVAKNILQPFCKTPHRSMMEKRIDIRESDIASHFAWHEETQFKIHHPLYRDGDGFGIFPLFWSSSIMSAYEDKHKISILVDNEELIPAIPTNRRPLENESGFFIYADSEWTTYSFYQQLSVRRPFVPVFTEENALSCVDDNVFTATIYEPTYGYTLIMNLPDGYVFKDTPECGLLQLYKGVRERINMEDCRDDICKMTIRGNRLKIEAKGWLLPGIVFNIRWQEKA</sequence>
<dbReference type="RefSeq" id="WP_173083168.1">
    <property type="nucleotide sequence ID" value="NZ_BLTE01000006.1"/>
</dbReference>
<evidence type="ECO:0000313" key="2">
    <source>
        <dbReference type="EMBL" id="GFK93782.1"/>
    </source>
</evidence>
<reference evidence="2 3" key="1">
    <citation type="submission" date="2020-04" db="EMBL/GenBank/DDBJ databases">
        <authorList>
            <consortium name="Desulfovibrio sp. FSS-1 genome sequencing consortium"/>
            <person name="Shimoshige H."/>
            <person name="Kobayashi H."/>
            <person name="Maekawa T."/>
        </authorList>
    </citation>
    <scope>NUCLEOTIDE SEQUENCE [LARGE SCALE GENOMIC DNA]</scope>
    <source>
        <strain evidence="2 3">SIID29052-01</strain>
    </source>
</reference>
<dbReference type="Proteomes" id="UP000494245">
    <property type="component" value="Unassembled WGS sequence"/>
</dbReference>